<dbReference type="OrthoDB" id="10332393at2759"/>
<accession>A0A2A9M865</accession>
<dbReference type="EMBL" id="NWUJ01000013">
    <property type="protein sequence ID" value="PFH31873.1"/>
    <property type="molecule type" value="Genomic_DNA"/>
</dbReference>
<gene>
    <name evidence="2" type="ORF">BESB_023650</name>
</gene>
<evidence type="ECO:0000313" key="3">
    <source>
        <dbReference type="Proteomes" id="UP000224006"/>
    </source>
</evidence>
<dbReference type="KEGG" id="bbes:BESB_023650"/>
<evidence type="ECO:0000256" key="1">
    <source>
        <dbReference type="SAM" id="MobiDB-lite"/>
    </source>
</evidence>
<feature type="compositionally biased region" description="Polar residues" evidence="1">
    <location>
        <begin position="415"/>
        <end position="429"/>
    </location>
</feature>
<reference evidence="2 3" key="1">
    <citation type="submission" date="2017-09" db="EMBL/GenBank/DDBJ databases">
        <title>Genome sequencing of Besnoitia besnoiti strain Bb-Ger1.</title>
        <authorList>
            <person name="Schares G."/>
            <person name="Venepally P."/>
            <person name="Lorenzi H.A."/>
        </authorList>
    </citation>
    <scope>NUCLEOTIDE SEQUENCE [LARGE SCALE GENOMIC DNA]</scope>
    <source>
        <strain evidence="2 3">Bb-Ger1</strain>
    </source>
</reference>
<feature type="region of interest" description="Disordered" evidence="1">
    <location>
        <begin position="606"/>
        <end position="634"/>
    </location>
</feature>
<comment type="caution">
    <text evidence="2">The sequence shown here is derived from an EMBL/GenBank/DDBJ whole genome shotgun (WGS) entry which is preliminary data.</text>
</comment>
<organism evidence="2 3">
    <name type="scientific">Besnoitia besnoiti</name>
    <name type="common">Apicomplexan protozoan</name>
    <dbReference type="NCBI Taxonomy" id="94643"/>
    <lineage>
        <taxon>Eukaryota</taxon>
        <taxon>Sar</taxon>
        <taxon>Alveolata</taxon>
        <taxon>Apicomplexa</taxon>
        <taxon>Conoidasida</taxon>
        <taxon>Coccidia</taxon>
        <taxon>Eucoccidiorida</taxon>
        <taxon>Eimeriorina</taxon>
        <taxon>Sarcocystidae</taxon>
        <taxon>Besnoitia</taxon>
    </lineage>
</organism>
<feature type="region of interest" description="Disordered" evidence="1">
    <location>
        <begin position="415"/>
        <end position="438"/>
    </location>
</feature>
<feature type="compositionally biased region" description="Low complexity" evidence="1">
    <location>
        <begin position="171"/>
        <end position="181"/>
    </location>
</feature>
<proteinExistence type="predicted"/>
<keyword evidence="3" id="KW-1185">Reference proteome</keyword>
<dbReference type="Proteomes" id="UP000224006">
    <property type="component" value="Chromosome XII"/>
</dbReference>
<name>A0A2A9M865_BESBE</name>
<dbReference type="RefSeq" id="XP_029215882.1">
    <property type="nucleotide sequence ID" value="XM_029361067.1"/>
</dbReference>
<feature type="compositionally biased region" description="Basic and acidic residues" evidence="1">
    <location>
        <begin position="97"/>
        <end position="112"/>
    </location>
</feature>
<feature type="compositionally biased region" description="Basic and acidic residues" evidence="1">
    <location>
        <begin position="529"/>
        <end position="546"/>
    </location>
</feature>
<feature type="region of interest" description="Disordered" evidence="1">
    <location>
        <begin position="529"/>
        <end position="593"/>
    </location>
</feature>
<feature type="compositionally biased region" description="Low complexity" evidence="1">
    <location>
        <begin position="679"/>
        <end position="689"/>
    </location>
</feature>
<protein>
    <submittedName>
        <fullName evidence="2">Uncharacterized protein</fullName>
    </submittedName>
</protein>
<feature type="region of interest" description="Disordered" evidence="1">
    <location>
        <begin position="97"/>
        <end position="289"/>
    </location>
</feature>
<dbReference type="VEuPathDB" id="ToxoDB:BESB_023650"/>
<dbReference type="AlphaFoldDB" id="A0A2A9M865"/>
<feature type="compositionally biased region" description="Polar residues" evidence="1">
    <location>
        <begin position="253"/>
        <end position="262"/>
    </location>
</feature>
<dbReference type="GeneID" id="40307425"/>
<feature type="compositionally biased region" description="Basic and acidic residues" evidence="1">
    <location>
        <begin position="132"/>
        <end position="145"/>
    </location>
</feature>
<feature type="compositionally biased region" description="Polar residues" evidence="1">
    <location>
        <begin position="622"/>
        <end position="632"/>
    </location>
</feature>
<feature type="compositionally biased region" description="Basic and acidic residues" evidence="1">
    <location>
        <begin position="200"/>
        <end position="215"/>
    </location>
</feature>
<feature type="region of interest" description="Disordered" evidence="1">
    <location>
        <begin position="646"/>
        <end position="689"/>
    </location>
</feature>
<evidence type="ECO:0000313" key="2">
    <source>
        <dbReference type="EMBL" id="PFH31873.1"/>
    </source>
</evidence>
<sequence length="906" mass="96581">MGMAWMAGPRLLRISKIRAAGCLLLVAVALDVILLCPFSYWTVQATVGVHDEADMAPAEALLSQTSDEVDNITEPHRFLQRRPPVLGFLSRADAGHSKRAEAAEEASDHVDVDAVSSDGTRLSDDAPVQESLLRHGETDKNDQELQGKLSESYEQAGGLAADERHSPVDGAASANISAESSSIEDDNAAASTGSTQGVRQFDKDVENGSASEREASAAADRGIEYNDVSHGSIAGPLPRSVKQMNDDVAGQDNGANDQNGQADSDPAMVDQRHGRENSDTDTSQGTRMQHDNVRNGEIHEADTQTHPSADIPLQNTHQEDITHAETESSYVVSTEMLDSETWEVISGVESVADGEAGSSDVAADVLQKHAETVQSDFIEMDEAEMGSRMGYSPPDDVQASGPKSTVIASWQTLGPTESAATTDANGTERGTTRYEQDSSNLPEAHVFADAASLDRRNQSDVATPDATADATIDERKVERAAAHGTPISQSGTMVVKQPEGGSASGWYDLYEQVPPAHLGAAIPTARLPASRDKDMGAADQASQHDDLDADSVSVQIRREPGLVLDSPRLEGASADTQNQEDPVEAAETPTGKIAADLLQQLHSPPPASALAEEEPTTEGADSRSTSNEQTPIVTVKPAELSAIASATGKVTEGQGEGRTSARTKPVMRHHTRSPPPKPQSSQAASQDAAYPMETQPHYMPQPQPKMNSQLAGFFSLLPTRDILSLVTAAQALELKPLLDLSTTLVGTGGVRGTPIAPTSDQQADASRLQQHLEQSISLAEDYIRKYLPGAGSGASRVQKAWRMLPFSDSIGKRTFDTNDTVDVGYLDYEVLIDSNAPDPETDDLSKLLRHRMGQLSAFGQAHQLMVPSLQQNNSTNLAAVWNGFLQQGNNTPGLPVTLTSLLRQFS</sequence>